<dbReference type="Proteomes" id="UP000317982">
    <property type="component" value="Unassembled WGS sequence"/>
</dbReference>
<gene>
    <name evidence="1" type="ORF">FL583_12745</name>
</gene>
<dbReference type="RefSeq" id="WP_142704798.1">
    <property type="nucleotide sequence ID" value="NZ_VIRS01000007.1"/>
</dbReference>
<dbReference type="InParanoid" id="A0A545ATZ5"/>
<evidence type="ECO:0000313" key="2">
    <source>
        <dbReference type="Proteomes" id="UP000317982"/>
    </source>
</evidence>
<evidence type="ECO:0000313" key="1">
    <source>
        <dbReference type="EMBL" id="TQS44817.1"/>
    </source>
</evidence>
<proteinExistence type="predicted"/>
<dbReference type="EMBL" id="VIRS01000007">
    <property type="protein sequence ID" value="TQS44817.1"/>
    <property type="molecule type" value="Genomic_DNA"/>
</dbReference>
<comment type="caution">
    <text evidence="1">The sequence shown here is derived from an EMBL/GenBank/DDBJ whole genome shotgun (WGS) entry which is preliminary data.</text>
</comment>
<accession>A0A545ATZ5</accession>
<protein>
    <recommendedName>
        <fullName evidence="3">LUD domain-containing protein</fullName>
    </recommendedName>
</protein>
<sequence>MQFLRRELSGYASLWHLERLLRSGDPRVELARFAAQLERDASAAVETAYELLSGRTGGFLAAPSSGITKRLLARVGAAEIASSAAVSPDGRTGLSGADAVGPGEILNIVGTRELAERLPTVIVTTPDRLVPPDVFATLGSPLFERIPLDRFEAVVVGGEVLTPQEAGRRAAALAARL</sequence>
<evidence type="ECO:0008006" key="3">
    <source>
        <dbReference type="Google" id="ProtNLM"/>
    </source>
</evidence>
<reference evidence="1 2" key="1">
    <citation type="submission" date="2019-07" db="EMBL/GenBank/DDBJ databases">
        <title>Cryptosporangium phraense sp. nov., isolated from plant litter.</title>
        <authorList>
            <person name="Suriyachadkun C."/>
        </authorList>
    </citation>
    <scope>NUCLEOTIDE SEQUENCE [LARGE SCALE GENOMIC DNA]</scope>
    <source>
        <strain evidence="1 2">A-T 5661</strain>
    </source>
</reference>
<name>A0A545ATZ5_9ACTN</name>
<organism evidence="1 2">
    <name type="scientific">Cryptosporangium phraense</name>
    <dbReference type="NCBI Taxonomy" id="2593070"/>
    <lineage>
        <taxon>Bacteria</taxon>
        <taxon>Bacillati</taxon>
        <taxon>Actinomycetota</taxon>
        <taxon>Actinomycetes</taxon>
        <taxon>Cryptosporangiales</taxon>
        <taxon>Cryptosporangiaceae</taxon>
        <taxon>Cryptosporangium</taxon>
    </lineage>
</organism>
<dbReference type="AlphaFoldDB" id="A0A545ATZ5"/>
<keyword evidence="2" id="KW-1185">Reference proteome</keyword>
<dbReference type="OrthoDB" id="3362806at2"/>